<dbReference type="AlphaFoldDB" id="A0A067SR17"/>
<dbReference type="HOGENOM" id="CLU_3050450_0_0_1"/>
<proteinExistence type="predicted"/>
<evidence type="ECO:0000313" key="1">
    <source>
        <dbReference type="EMBL" id="KDR73395.1"/>
    </source>
</evidence>
<reference evidence="2" key="1">
    <citation type="journal article" date="2014" name="Proc. Natl. Acad. Sci. U.S.A.">
        <title>Extensive sampling of basidiomycete genomes demonstrates inadequacy of the white-rot/brown-rot paradigm for wood decay fungi.</title>
        <authorList>
            <person name="Riley R."/>
            <person name="Salamov A.A."/>
            <person name="Brown D.W."/>
            <person name="Nagy L.G."/>
            <person name="Floudas D."/>
            <person name="Held B.W."/>
            <person name="Levasseur A."/>
            <person name="Lombard V."/>
            <person name="Morin E."/>
            <person name="Otillar R."/>
            <person name="Lindquist E.A."/>
            <person name="Sun H."/>
            <person name="LaButti K.M."/>
            <person name="Schmutz J."/>
            <person name="Jabbour D."/>
            <person name="Luo H."/>
            <person name="Baker S.E."/>
            <person name="Pisabarro A.G."/>
            <person name="Walton J.D."/>
            <person name="Blanchette R.A."/>
            <person name="Henrissat B."/>
            <person name="Martin F."/>
            <person name="Cullen D."/>
            <person name="Hibbett D.S."/>
            <person name="Grigoriev I.V."/>
        </authorList>
    </citation>
    <scope>NUCLEOTIDE SEQUENCE [LARGE SCALE GENOMIC DNA]</scope>
    <source>
        <strain evidence="2">CBS 339.88</strain>
    </source>
</reference>
<evidence type="ECO:0000313" key="2">
    <source>
        <dbReference type="Proteomes" id="UP000027222"/>
    </source>
</evidence>
<gene>
    <name evidence="1" type="ORF">GALMADRAFT_731754</name>
</gene>
<dbReference type="Proteomes" id="UP000027222">
    <property type="component" value="Unassembled WGS sequence"/>
</dbReference>
<protein>
    <submittedName>
        <fullName evidence="1">Uncharacterized protein</fullName>
    </submittedName>
</protein>
<dbReference type="EMBL" id="KL142386">
    <property type="protein sequence ID" value="KDR73395.1"/>
    <property type="molecule type" value="Genomic_DNA"/>
</dbReference>
<accession>A0A067SR17</accession>
<organism evidence="1 2">
    <name type="scientific">Galerina marginata (strain CBS 339.88)</name>
    <dbReference type="NCBI Taxonomy" id="685588"/>
    <lineage>
        <taxon>Eukaryota</taxon>
        <taxon>Fungi</taxon>
        <taxon>Dikarya</taxon>
        <taxon>Basidiomycota</taxon>
        <taxon>Agaricomycotina</taxon>
        <taxon>Agaricomycetes</taxon>
        <taxon>Agaricomycetidae</taxon>
        <taxon>Agaricales</taxon>
        <taxon>Agaricineae</taxon>
        <taxon>Strophariaceae</taxon>
        <taxon>Galerina</taxon>
    </lineage>
</organism>
<sequence>MRLSFDSCQSTDIVPFRGSKAVVRLKVRASDSIRLHRSSFSWYELSDCVASNQA</sequence>
<keyword evidence="2" id="KW-1185">Reference proteome</keyword>
<name>A0A067SR17_GALM3</name>